<evidence type="ECO:0000313" key="1">
    <source>
        <dbReference type="EMBL" id="OYQ31433.1"/>
    </source>
</evidence>
<organism evidence="1 2">
    <name type="scientific">Niveispirillum lacus</name>
    <dbReference type="NCBI Taxonomy" id="1981099"/>
    <lineage>
        <taxon>Bacteria</taxon>
        <taxon>Pseudomonadati</taxon>
        <taxon>Pseudomonadota</taxon>
        <taxon>Alphaproteobacteria</taxon>
        <taxon>Rhodospirillales</taxon>
        <taxon>Azospirillaceae</taxon>
        <taxon>Niveispirillum</taxon>
    </lineage>
</organism>
<keyword evidence="2" id="KW-1185">Reference proteome</keyword>
<dbReference type="AlphaFoldDB" id="A0A255YQC8"/>
<evidence type="ECO:0000313" key="2">
    <source>
        <dbReference type="Proteomes" id="UP000216998"/>
    </source>
</evidence>
<sequence length="106" mass="11048">MSAQIEAFEIAVRGAEAVAADPILFPLVARAEAAIAAAGRTAADLTDALLIRTLRGVDGGRWYVTLVRAAGAWSVAAVETDEDADDPYDFVGDVVFRGGEEIQVAA</sequence>
<dbReference type="Proteomes" id="UP000216998">
    <property type="component" value="Unassembled WGS sequence"/>
</dbReference>
<dbReference type="RefSeq" id="WP_094458111.1">
    <property type="nucleotide sequence ID" value="NZ_NOXU01000032.1"/>
</dbReference>
<name>A0A255YQC8_9PROT</name>
<protein>
    <submittedName>
        <fullName evidence="1">Uncharacterized protein</fullName>
    </submittedName>
</protein>
<accession>A0A255YQC8</accession>
<dbReference type="EMBL" id="NOXU01000032">
    <property type="protein sequence ID" value="OYQ31433.1"/>
    <property type="molecule type" value="Genomic_DNA"/>
</dbReference>
<comment type="caution">
    <text evidence="1">The sequence shown here is derived from an EMBL/GenBank/DDBJ whole genome shotgun (WGS) entry which is preliminary data.</text>
</comment>
<reference evidence="1 2" key="1">
    <citation type="submission" date="2017-07" db="EMBL/GenBank/DDBJ databases">
        <title>Niveispirillum cyanobacteriorum sp. nov., isolated from cyanobacterial aggregates in a eutrophic lake.</title>
        <authorList>
            <person name="Cai H."/>
        </authorList>
    </citation>
    <scope>NUCLEOTIDE SEQUENCE [LARGE SCALE GENOMIC DNA]</scope>
    <source>
        <strain evidence="2">TH1-14</strain>
    </source>
</reference>
<gene>
    <name evidence="1" type="ORF">CHU95_19985</name>
</gene>
<proteinExistence type="predicted"/>